<keyword evidence="4" id="KW-1185">Reference proteome</keyword>
<geneLocation type="plasmid" evidence="3 4">
    <name>pRinCIP108029d</name>
</geneLocation>
<sequence>MTGKLMQVVSSAHSYPLLIKQLWHTTLQQAPDQVIVYRDIARFTYRELRERIGRLASALERLGVDAGDTVGVLDWDSNRFLEAYFAVPMMGAVLQTVNVRLSPEQIAYTIDHANTSVLLVNDEFVPMLEGIRQQLPKIRTLIVMSDRTVPQTGGLTFAGEYEDLLRGASPGYDFPDFDENRLATTFYTTGTSGPPKGVSFSHRQLVLHSLAEMAFLGAAAKQGRLCRDDVYMPITPMFHAHAWGLPWTATLSGVKQVYPGRYDPAVLLKLIKTEGVTFTHCVPTILQRLLAAAAAADTDLTGLKMVIGGSELPKALARQALALGVDVFAGYGMSESAPLLCLSQVRSADLSGDPEAEAEIRTRAGLAAPLVDLRLVDAGRNEVPPDGKTQGEIVLRAPWLTQGYIGNADASDELWVGGYMRTGDVGIIGPDGYLRIVDRIKDVIKTGGEWVSSLQIEDLLSQREGVSEAAVIGVKDEQWGERPLALVVRDERTGRDLTDTQLKAHLKGFVEAGVISKYGIPDTILFVEALPKTSVGKFNKNELRHQYGSG</sequence>
<organism evidence="3 4">
    <name type="scientific">Rhizobium indigoferae</name>
    <dbReference type="NCBI Taxonomy" id="158891"/>
    <lineage>
        <taxon>Bacteria</taxon>
        <taxon>Pseudomonadati</taxon>
        <taxon>Pseudomonadota</taxon>
        <taxon>Alphaproteobacteria</taxon>
        <taxon>Hyphomicrobiales</taxon>
        <taxon>Rhizobiaceae</taxon>
        <taxon>Rhizobium/Agrobacterium group</taxon>
        <taxon>Rhizobium</taxon>
    </lineage>
</organism>
<dbReference type="Pfam" id="PF00501">
    <property type="entry name" value="AMP-binding"/>
    <property type="match status" value="1"/>
</dbReference>
<evidence type="ECO:0000259" key="1">
    <source>
        <dbReference type="Pfam" id="PF00501"/>
    </source>
</evidence>
<dbReference type="Gene3D" id="3.40.50.12780">
    <property type="entry name" value="N-terminal domain of ligase-like"/>
    <property type="match status" value="1"/>
</dbReference>
<dbReference type="SUPFAM" id="SSF56801">
    <property type="entry name" value="Acetyl-CoA synthetase-like"/>
    <property type="match status" value="1"/>
</dbReference>
<evidence type="ECO:0000313" key="4">
    <source>
        <dbReference type="Proteomes" id="UP001322785"/>
    </source>
</evidence>
<dbReference type="RefSeq" id="WP_193443242.1">
    <property type="nucleotide sequence ID" value="NZ_BSOQ01000008.1"/>
</dbReference>
<name>A0ABZ1DT18_9HYPH</name>
<dbReference type="NCBIfam" id="NF004837">
    <property type="entry name" value="PRK06187.1"/>
    <property type="match status" value="1"/>
</dbReference>
<dbReference type="Proteomes" id="UP001322785">
    <property type="component" value="Plasmid pRinCIP108029d"/>
</dbReference>
<dbReference type="InterPro" id="IPR000873">
    <property type="entry name" value="AMP-dep_synth/lig_dom"/>
</dbReference>
<dbReference type="GO" id="GO:0016874">
    <property type="term" value="F:ligase activity"/>
    <property type="evidence" value="ECO:0007669"/>
    <property type="project" value="UniProtKB-KW"/>
</dbReference>
<proteinExistence type="predicted"/>
<reference evidence="3 4" key="1">
    <citation type="submission" date="2023-12" db="EMBL/GenBank/DDBJ databases">
        <authorList>
            <person name="Menendez E."/>
            <person name="Kaur S."/>
            <person name="Flores-Felix J.D."/>
            <person name="diCenzo G.C."/>
            <person name="Peix A."/>
            <person name="Velazquez E."/>
        </authorList>
    </citation>
    <scope>NUCLEOTIDE SEQUENCE [LARGE SCALE GENOMIC DNA]</scope>
    <source>
        <strain evidence="3 4">CIP 108029</strain>
        <plasmid evidence="3 4">pRinCIP108029d</plasmid>
    </source>
</reference>
<feature type="domain" description="AMP-binding enzyme C-terminal" evidence="2">
    <location>
        <begin position="455"/>
        <end position="537"/>
    </location>
</feature>
<protein>
    <submittedName>
        <fullName evidence="3">Fatty acid--CoA ligase</fullName>
    </submittedName>
</protein>
<evidence type="ECO:0000313" key="3">
    <source>
        <dbReference type="EMBL" id="WRW39372.1"/>
    </source>
</evidence>
<dbReference type="Pfam" id="PF13193">
    <property type="entry name" value="AMP-binding_C"/>
    <property type="match status" value="1"/>
</dbReference>
<keyword evidence="3" id="KW-0436">Ligase</keyword>
<gene>
    <name evidence="3" type="ORF">U5G49_006446</name>
</gene>
<accession>A0ABZ1DT18</accession>
<dbReference type="CDD" id="cd12119">
    <property type="entry name" value="ttLC_FACS_AlkK_like"/>
    <property type="match status" value="1"/>
</dbReference>
<dbReference type="InterPro" id="IPR050237">
    <property type="entry name" value="ATP-dep_AMP-bd_enzyme"/>
</dbReference>
<evidence type="ECO:0000259" key="2">
    <source>
        <dbReference type="Pfam" id="PF13193"/>
    </source>
</evidence>
<dbReference type="PANTHER" id="PTHR43767">
    <property type="entry name" value="LONG-CHAIN-FATTY-ACID--COA LIGASE"/>
    <property type="match status" value="1"/>
</dbReference>
<dbReference type="InterPro" id="IPR045851">
    <property type="entry name" value="AMP-bd_C_sf"/>
</dbReference>
<dbReference type="EMBL" id="CP140637">
    <property type="protein sequence ID" value="WRW39372.1"/>
    <property type="molecule type" value="Genomic_DNA"/>
</dbReference>
<dbReference type="InterPro" id="IPR042099">
    <property type="entry name" value="ANL_N_sf"/>
</dbReference>
<dbReference type="InterPro" id="IPR025110">
    <property type="entry name" value="AMP-bd_C"/>
</dbReference>
<dbReference type="PANTHER" id="PTHR43767:SF11">
    <property type="entry name" value="MEDIUM-CHAIN-FATTY-ACID--COA LIGASE"/>
    <property type="match status" value="1"/>
</dbReference>
<keyword evidence="3" id="KW-0614">Plasmid</keyword>
<feature type="domain" description="AMP-dependent synthetase/ligase" evidence="1">
    <location>
        <begin position="26"/>
        <end position="404"/>
    </location>
</feature>
<dbReference type="Gene3D" id="3.30.300.30">
    <property type="match status" value="1"/>
</dbReference>